<evidence type="ECO:0000313" key="3">
    <source>
        <dbReference type="Proteomes" id="UP001445076"/>
    </source>
</evidence>
<sequence>MTTEKNVNLVNMNISTKSDYDNHGFSDKEESVAISYPVNVSKSSSKKLKWTCCQMVFIILGSLFALVGIIMLAGAYQALFDAILKSGISREAEPDLPRQQNCDLSAAALVDLGPGGLR</sequence>
<dbReference type="AlphaFoldDB" id="A0AAW0X754"/>
<name>A0AAW0X754_CHEQU</name>
<comment type="caution">
    <text evidence="2">The sequence shown here is derived from an EMBL/GenBank/DDBJ whole genome shotgun (WGS) entry which is preliminary data.</text>
</comment>
<evidence type="ECO:0000256" key="1">
    <source>
        <dbReference type="SAM" id="Phobius"/>
    </source>
</evidence>
<dbReference type="EMBL" id="JARKIK010000033">
    <property type="protein sequence ID" value="KAK8740323.1"/>
    <property type="molecule type" value="Genomic_DNA"/>
</dbReference>
<dbReference type="Proteomes" id="UP001445076">
    <property type="component" value="Unassembled WGS sequence"/>
</dbReference>
<evidence type="ECO:0000313" key="2">
    <source>
        <dbReference type="EMBL" id="KAK8740323.1"/>
    </source>
</evidence>
<protein>
    <submittedName>
        <fullName evidence="2">Uncharacterized protein</fullName>
    </submittedName>
</protein>
<keyword evidence="3" id="KW-1185">Reference proteome</keyword>
<proteinExistence type="predicted"/>
<gene>
    <name evidence="2" type="ORF">OTU49_002852</name>
</gene>
<keyword evidence="1" id="KW-0812">Transmembrane</keyword>
<accession>A0AAW0X754</accession>
<keyword evidence="1" id="KW-0472">Membrane</keyword>
<feature type="transmembrane region" description="Helical" evidence="1">
    <location>
        <begin position="55"/>
        <end position="76"/>
    </location>
</feature>
<organism evidence="2 3">
    <name type="scientific">Cherax quadricarinatus</name>
    <name type="common">Australian red claw crayfish</name>
    <dbReference type="NCBI Taxonomy" id="27406"/>
    <lineage>
        <taxon>Eukaryota</taxon>
        <taxon>Metazoa</taxon>
        <taxon>Ecdysozoa</taxon>
        <taxon>Arthropoda</taxon>
        <taxon>Crustacea</taxon>
        <taxon>Multicrustacea</taxon>
        <taxon>Malacostraca</taxon>
        <taxon>Eumalacostraca</taxon>
        <taxon>Eucarida</taxon>
        <taxon>Decapoda</taxon>
        <taxon>Pleocyemata</taxon>
        <taxon>Astacidea</taxon>
        <taxon>Parastacoidea</taxon>
        <taxon>Parastacidae</taxon>
        <taxon>Cherax</taxon>
    </lineage>
</organism>
<keyword evidence="1" id="KW-1133">Transmembrane helix</keyword>
<reference evidence="2 3" key="1">
    <citation type="journal article" date="2024" name="BMC Genomics">
        <title>Genome assembly of redclaw crayfish (Cherax quadricarinatus) provides insights into its immune adaptation and hypoxia tolerance.</title>
        <authorList>
            <person name="Liu Z."/>
            <person name="Zheng J."/>
            <person name="Li H."/>
            <person name="Fang K."/>
            <person name="Wang S."/>
            <person name="He J."/>
            <person name="Zhou D."/>
            <person name="Weng S."/>
            <person name="Chi M."/>
            <person name="Gu Z."/>
            <person name="He J."/>
            <person name="Li F."/>
            <person name="Wang M."/>
        </authorList>
    </citation>
    <scope>NUCLEOTIDE SEQUENCE [LARGE SCALE GENOMIC DNA]</scope>
    <source>
        <strain evidence="2">ZL_2023a</strain>
    </source>
</reference>